<dbReference type="EC" id="2.7.7.50" evidence="12"/>
<evidence type="ECO:0000256" key="3">
    <source>
        <dbReference type="ARBA" id="ARBA00022679"/>
    </source>
</evidence>
<keyword evidence="4 12" id="KW-0548">Nucleotidyltransferase</keyword>
<dbReference type="FunFam" id="3.30.470.30:FF:000040">
    <property type="entry name" value="mRNA-capping enzyme"/>
    <property type="match status" value="1"/>
</dbReference>
<evidence type="ECO:0000256" key="1">
    <source>
        <dbReference type="ARBA" id="ARBA00004123"/>
    </source>
</evidence>
<accession>A0A1V9Y2D9</accession>
<evidence type="ECO:0000256" key="6">
    <source>
        <dbReference type="ARBA" id="ARBA00022801"/>
    </source>
</evidence>
<evidence type="ECO:0000256" key="15">
    <source>
        <dbReference type="PIRSR" id="PIRSR036958-3"/>
    </source>
</evidence>
<dbReference type="GO" id="GO:0005525">
    <property type="term" value="F:GTP binding"/>
    <property type="evidence" value="ECO:0007669"/>
    <property type="project" value="UniProtKB-UniRule"/>
</dbReference>
<dbReference type="AlphaFoldDB" id="A0A1V9Y2D9"/>
<evidence type="ECO:0000256" key="10">
    <source>
        <dbReference type="ARBA" id="ARBA00023242"/>
    </source>
</evidence>
<comment type="catalytic activity">
    <reaction evidence="11">
        <text>a 5'-end diphospho-ribonucleoside in mRNA + GTP + H(+) = a 5'-end (5'-triphosphoguanosine)-ribonucleoside in mRNA + diphosphate</text>
        <dbReference type="Rhea" id="RHEA:67012"/>
        <dbReference type="Rhea" id="RHEA-COMP:17165"/>
        <dbReference type="Rhea" id="RHEA-COMP:17166"/>
        <dbReference type="ChEBI" id="CHEBI:15378"/>
        <dbReference type="ChEBI" id="CHEBI:33019"/>
        <dbReference type="ChEBI" id="CHEBI:37565"/>
        <dbReference type="ChEBI" id="CHEBI:167616"/>
        <dbReference type="ChEBI" id="CHEBI:167617"/>
        <dbReference type="EC" id="2.7.7.50"/>
    </reaction>
    <physiologicalReaction direction="left-to-right" evidence="11">
        <dbReference type="Rhea" id="RHEA:67013"/>
    </physiologicalReaction>
</comment>
<keyword evidence="5 12" id="KW-0547">Nucleotide-binding</keyword>
<feature type="binding site" evidence="15">
    <location>
        <position position="297"/>
    </location>
    <ligand>
        <name>GTP</name>
        <dbReference type="ChEBI" id="CHEBI:37565"/>
    </ligand>
</feature>
<evidence type="ECO:0000256" key="11">
    <source>
        <dbReference type="ARBA" id="ARBA00044624"/>
    </source>
</evidence>
<comment type="catalytic activity">
    <reaction evidence="12">
        <text>a 5'-end triphospho-ribonucleoside in mRNA + H2O = a 5'-end diphospho-ribonucleoside in mRNA + phosphate + H(+)</text>
        <dbReference type="Rhea" id="RHEA:67004"/>
        <dbReference type="Rhea" id="RHEA-COMP:17164"/>
        <dbReference type="Rhea" id="RHEA-COMP:17165"/>
        <dbReference type="ChEBI" id="CHEBI:15377"/>
        <dbReference type="ChEBI" id="CHEBI:15378"/>
        <dbReference type="ChEBI" id="CHEBI:43474"/>
        <dbReference type="ChEBI" id="CHEBI:167616"/>
        <dbReference type="ChEBI" id="CHEBI:167618"/>
        <dbReference type="EC" id="3.6.1.74"/>
    </reaction>
</comment>
<feature type="active site" description="Phosphocysteine intermediate" evidence="13">
    <location>
        <position position="130"/>
    </location>
</feature>
<feature type="domain" description="Tyrosine specific protein phosphatases" evidence="17">
    <location>
        <begin position="108"/>
        <end position="175"/>
    </location>
</feature>
<evidence type="ECO:0000313" key="19">
    <source>
        <dbReference type="Proteomes" id="UP000192247"/>
    </source>
</evidence>
<evidence type="ECO:0000256" key="9">
    <source>
        <dbReference type="ARBA" id="ARBA00023134"/>
    </source>
</evidence>
<evidence type="ECO:0000256" key="8">
    <source>
        <dbReference type="ARBA" id="ARBA00023042"/>
    </source>
</evidence>
<dbReference type="Gene3D" id="3.30.1490.430">
    <property type="match status" value="1"/>
</dbReference>
<dbReference type="GO" id="GO:0004651">
    <property type="term" value="F:polynucleotide 5'-phosphatase activity"/>
    <property type="evidence" value="ECO:0007669"/>
    <property type="project" value="UniProtKB-UniRule"/>
</dbReference>
<dbReference type="InterPro" id="IPR000387">
    <property type="entry name" value="Tyr_Pase_dom"/>
</dbReference>
<dbReference type="Pfam" id="PF03919">
    <property type="entry name" value="mRNA_cap_C"/>
    <property type="match status" value="1"/>
</dbReference>
<dbReference type="InterPro" id="IPR000340">
    <property type="entry name" value="Dual-sp_phosphatase_cat-dom"/>
</dbReference>
<dbReference type="InterPro" id="IPR029021">
    <property type="entry name" value="Prot-tyrosine_phosphatase-like"/>
</dbReference>
<evidence type="ECO:0000313" key="18">
    <source>
        <dbReference type="EMBL" id="OQR79899.1"/>
    </source>
</evidence>
<dbReference type="SUPFAM" id="SSF52799">
    <property type="entry name" value="(Phosphotyrosine protein) phosphatases II"/>
    <property type="match status" value="1"/>
</dbReference>
<evidence type="ECO:0000256" key="13">
    <source>
        <dbReference type="PIRSR" id="PIRSR036958-1"/>
    </source>
</evidence>
<dbReference type="SMART" id="SM00195">
    <property type="entry name" value="DSPc"/>
    <property type="match status" value="1"/>
</dbReference>
<dbReference type="OrthoDB" id="200924at2759"/>
<dbReference type="InterPro" id="IPR001339">
    <property type="entry name" value="mRNA_cap_enzyme_adenylation"/>
</dbReference>
<dbReference type="Pfam" id="PF00782">
    <property type="entry name" value="DSPc"/>
    <property type="match status" value="1"/>
</dbReference>
<dbReference type="GO" id="GO:0005524">
    <property type="term" value="F:ATP binding"/>
    <property type="evidence" value="ECO:0007669"/>
    <property type="project" value="InterPro"/>
</dbReference>
<feature type="binding site" evidence="15">
    <location>
        <begin position="522"/>
        <end position="527"/>
    </location>
    <ligand>
        <name>GTP</name>
        <dbReference type="ChEBI" id="CHEBI:37565"/>
    </ligand>
</feature>
<evidence type="ECO:0000256" key="2">
    <source>
        <dbReference type="ARBA" id="ARBA00022664"/>
    </source>
</evidence>
<evidence type="ECO:0000256" key="16">
    <source>
        <dbReference type="SAM" id="MobiDB-lite"/>
    </source>
</evidence>
<protein>
    <recommendedName>
        <fullName evidence="12">mRNA-capping enzyme</fullName>
    </recommendedName>
    <domain>
        <recommendedName>
            <fullName evidence="12">mRNA 5'-triphosphate monophosphatase</fullName>
            <ecNumber evidence="12">3.6.1.74</ecNumber>
        </recommendedName>
        <alternativeName>
            <fullName evidence="12">mRNA 5'-phosphatase</fullName>
        </alternativeName>
    </domain>
    <domain>
        <recommendedName>
            <fullName evidence="12">mRNA guanylyltransferase</fullName>
            <ecNumber evidence="12">2.7.7.50</ecNumber>
        </recommendedName>
        <alternativeName>
            <fullName evidence="12">GTP--RNA guanylyltransferase</fullName>
            <shortName evidence="12">GTase</shortName>
        </alternativeName>
    </domain>
</protein>
<evidence type="ECO:0000259" key="17">
    <source>
        <dbReference type="PROSITE" id="PS50056"/>
    </source>
</evidence>
<keyword evidence="9 12" id="KW-0342">GTP-binding</keyword>
<evidence type="ECO:0000256" key="4">
    <source>
        <dbReference type="ARBA" id="ARBA00022695"/>
    </source>
</evidence>
<feature type="binding site" evidence="15">
    <location>
        <begin position="442"/>
        <end position="444"/>
    </location>
    <ligand>
        <name>GTP</name>
        <dbReference type="ChEBI" id="CHEBI:37565"/>
    </ligand>
</feature>
<keyword evidence="3 12" id="KW-0808">Transferase</keyword>
<keyword evidence="2 12" id="KW-0507">mRNA processing</keyword>
<dbReference type="PIRSF" id="PIRSF036958">
    <property type="entry name" value="mRNA_capping_HCE"/>
    <property type="match status" value="1"/>
</dbReference>
<dbReference type="Pfam" id="PF01331">
    <property type="entry name" value="mRNA_cap_enzyme"/>
    <property type="match status" value="1"/>
</dbReference>
<dbReference type="InParanoid" id="A0A1V9Y2D9"/>
<dbReference type="CDD" id="cd07895">
    <property type="entry name" value="Adenylation_mRNA_capping"/>
    <property type="match status" value="1"/>
</dbReference>
<dbReference type="GO" id="GO:0005634">
    <property type="term" value="C:nucleus"/>
    <property type="evidence" value="ECO:0007669"/>
    <property type="project" value="UniProtKB-SubCell"/>
</dbReference>
<evidence type="ECO:0000256" key="7">
    <source>
        <dbReference type="ARBA" id="ARBA00022912"/>
    </source>
</evidence>
<dbReference type="InterPro" id="IPR020422">
    <property type="entry name" value="TYR_PHOSPHATASE_DUAL_dom"/>
</dbReference>
<comment type="subcellular location">
    <subcellularLocation>
        <location evidence="1 12">Nucleus</location>
    </subcellularLocation>
</comment>
<feature type="binding site" evidence="15">
    <location>
        <begin position="325"/>
        <end position="327"/>
    </location>
    <ligand>
        <name>GTP</name>
        <dbReference type="ChEBI" id="CHEBI:37565"/>
    </ligand>
</feature>
<proteinExistence type="inferred from homology"/>
<dbReference type="Gene3D" id="3.90.190.10">
    <property type="entry name" value="Protein tyrosine phosphatase superfamily"/>
    <property type="match status" value="1"/>
</dbReference>
<dbReference type="InterPro" id="IPR013846">
    <property type="entry name" value="mRNA_cap_enzyme_C"/>
</dbReference>
<name>A0A1V9Y2D9_9ACAR</name>
<gene>
    <name evidence="18" type="ORF">BIW11_02485</name>
</gene>
<evidence type="ECO:0000256" key="14">
    <source>
        <dbReference type="PIRSR" id="PIRSR036958-2"/>
    </source>
</evidence>
<keyword evidence="8 12" id="KW-0506">mRNA capping</keyword>
<dbReference type="PROSITE" id="PS50056">
    <property type="entry name" value="TYR_PHOSPHATASE_2"/>
    <property type="match status" value="1"/>
</dbReference>
<keyword evidence="6 12" id="KW-0378">Hydrolase</keyword>
<dbReference type="EC" id="3.6.1.74" evidence="12"/>
<organism evidence="18 19">
    <name type="scientific">Tropilaelaps mercedesae</name>
    <dbReference type="NCBI Taxonomy" id="418985"/>
    <lineage>
        <taxon>Eukaryota</taxon>
        <taxon>Metazoa</taxon>
        <taxon>Ecdysozoa</taxon>
        <taxon>Arthropoda</taxon>
        <taxon>Chelicerata</taxon>
        <taxon>Arachnida</taxon>
        <taxon>Acari</taxon>
        <taxon>Parasitiformes</taxon>
        <taxon>Mesostigmata</taxon>
        <taxon>Gamasina</taxon>
        <taxon>Dermanyssoidea</taxon>
        <taxon>Laelapidae</taxon>
        <taxon>Tropilaelaps</taxon>
    </lineage>
</organism>
<sequence length="659" mass="75317">MAEEYAGDIPDRWLNCPNIGSLIADLFVPFKTPLDERHRKQIKQQELRWEPNDVIGVCKTQDIKLGLVIDLTNTKRYYKPEKFSSKNVGHKKIPCRGHNEAPDENAKAEFIQLCHGFSVANPGKAIGVHCTHGYNRTGYLICAYLVEVLQWNVGAAVKVFQRSRQPGIYKQDYIDDLAAQYGGEGDMPETPPRPTWEYAVASQSDDIERKMRSKEFMSGIPGVRFVDNPIEASEIQKMAAEMTGFRGSGFPGSQPVSMDMDNLVNLKMGHHVVSWKADGTRYMMVIAGRDSVYFLDRDNAVFKVDGIVFPRRKRPNEHLSRTLLDGEMVIDVHQGRNVPRYLIYDIVFFEEFRSIREAPFSVRVQCINREIIGERRNAYEQRLINLDSEPFRVRIKQFYDVTATEKFFGEKFRSQVSHEVDGLIFQPSEKPYKAGQCDYILKWKPPELNTIDFRLKVVVTKDEASPKETKGFLYVGGLNHAYGVLGKISKEERKLDGKIVECSIQQWIDKYNQVKRGWVILRERTDKSFPNGYRTAESVMKSISCPVTKDILFNFIKEQAVSDMQWHIPPNERTSQKSQQESVRPLAPAVLPNRAKQARYDNGQRSNMPEESEIPSRTGVNWIRSGPAFEAAELSALHQADEHFRSKGVHQVTASPSPI</sequence>
<dbReference type="PANTHER" id="PTHR10367:SF17">
    <property type="entry name" value="MRNA-CAPPING ENZYME"/>
    <property type="match status" value="1"/>
</dbReference>
<dbReference type="PANTHER" id="PTHR10367">
    <property type="entry name" value="MRNA-CAPPING ENZYME"/>
    <property type="match status" value="1"/>
</dbReference>
<evidence type="ECO:0000256" key="12">
    <source>
        <dbReference type="PIRNR" id="PIRNR036958"/>
    </source>
</evidence>
<comment type="function">
    <text evidence="12">Bifunctional mRNA-capping enzyme exhibiting RNA 5'-triphosphate monophosphatase activity in the N-terminal part and mRNA guanylyltransferase activity in the C-terminal part. Catalyzes the first two steps of cap formation: by removing the gamma-phosphate from the 5'-triphosphate end of nascent mRNA to yield a diphosphate end, and by transferring the GMP moiety of GTP to the 5'-diphosphate terminus of RNA via a covalent enzyme-GMP reaction intermediate.</text>
</comment>
<keyword evidence="7" id="KW-0904">Protein phosphatase</keyword>
<dbReference type="GO" id="GO:0140818">
    <property type="term" value="F:mRNA 5'-triphosphate monophosphatase activity"/>
    <property type="evidence" value="ECO:0007669"/>
    <property type="project" value="UniProtKB-EC"/>
</dbReference>
<feature type="active site" description="N6-GMP-lysine intermediate" evidence="14">
    <location>
        <position position="276"/>
    </location>
</feature>
<keyword evidence="10 12" id="KW-0539">Nucleus</keyword>
<dbReference type="InterPro" id="IPR051029">
    <property type="entry name" value="mRNA_Capping_Enz/RNA_Phosphat"/>
</dbReference>
<keyword evidence="19" id="KW-1185">Reference proteome</keyword>
<dbReference type="FunCoup" id="A0A1V9Y2D9">
    <property type="interactions" value="1657"/>
</dbReference>
<dbReference type="SUPFAM" id="SSF56091">
    <property type="entry name" value="DNA ligase/mRNA capping enzyme, catalytic domain"/>
    <property type="match status" value="1"/>
</dbReference>
<dbReference type="InterPro" id="IPR016130">
    <property type="entry name" value="Tyr_Pase_AS"/>
</dbReference>
<feature type="region of interest" description="Disordered" evidence="16">
    <location>
        <begin position="569"/>
        <end position="620"/>
    </location>
</feature>
<dbReference type="STRING" id="418985.A0A1V9Y2D9"/>
<dbReference type="Gene3D" id="3.30.470.30">
    <property type="entry name" value="DNA ligase/mRNA capping enzyme"/>
    <property type="match status" value="1"/>
</dbReference>
<evidence type="ECO:0000256" key="5">
    <source>
        <dbReference type="ARBA" id="ARBA00022741"/>
    </source>
</evidence>
<feature type="compositionally biased region" description="Polar residues" evidence="16">
    <location>
        <begin position="572"/>
        <end position="582"/>
    </location>
</feature>
<dbReference type="InterPro" id="IPR017074">
    <property type="entry name" value="mRNA_cap_enz_bifunc"/>
</dbReference>
<dbReference type="PROSITE" id="PS00383">
    <property type="entry name" value="TYR_PHOSPHATASE_1"/>
    <property type="match status" value="1"/>
</dbReference>
<comment type="caution">
    <text evidence="18">The sequence shown here is derived from an EMBL/GenBank/DDBJ whole genome shotgun (WGS) entry which is preliminary data.</text>
</comment>
<comment type="similarity">
    <text evidence="12">In the N-terminal section; belongs to the non-receptor class of the protein-tyrosine phosphatase family.</text>
</comment>
<dbReference type="SUPFAM" id="SSF50249">
    <property type="entry name" value="Nucleic acid-binding proteins"/>
    <property type="match status" value="1"/>
</dbReference>
<dbReference type="GO" id="GO:0006370">
    <property type="term" value="P:7-methylguanosine mRNA capping"/>
    <property type="evidence" value="ECO:0007669"/>
    <property type="project" value="UniProtKB-UniRule"/>
</dbReference>
<dbReference type="EMBL" id="MNPL01000568">
    <property type="protein sequence ID" value="OQR79899.1"/>
    <property type="molecule type" value="Genomic_DNA"/>
</dbReference>
<dbReference type="InterPro" id="IPR012340">
    <property type="entry name" value="NA-bd_OB-fold"/>
</dbReference>
<comment type="similarity">
    <text evidence="12">In the C-terminal section; belongs to the eukaryotic GTase family.</text>
</comment>
<reference evidence="18 19" key="1">
    <citation type="journal article" date="2017" name="Gigascience">
        <title>Draft genome of the honey bee ectoparasitic mite, Tropilaelaps mercedesae, is shaped by the parasitic life history.</title>
        <authorList>
            <person name="Dong X."/>
            <person name="Armstrong S.D."/>
            <person name="Xia D."/>
            <person name="Makepeace B.L."/>
            <person name="Darby A.C."/>
            <person name="Kadowaki T."/>
        </authorList>
    </citation>
    <scope>NUCLEOTIDE SEQUENCE [LARGE SCALE GENOMIC DNA]</scope>
    <source>
        <strain evidence="18">Wuxi-XJTLU</strain>
    </source>
</reference>
<dbReference type="Gene3D" id="2.40.50.140">
    <property type="entry name" value="Nucleic acid-binding proteins"/>
    <property type="match status" value="1"/>
</dbReference>
<dbReference type="GO" id="GO:0004484">
    <property type="term" value="F:mRNA guanylyltransferase activity"/>
    <property type="evidence" value="ECO:0007669"/>
    <property type="project" value="UniProtKB-UniRule"/>
</dbReference>
<dbReference type="GO" id="GO:0004721">
    <property type="term" value="F:phosphoprotein phosphatase activity"/>
    <property type="evidence" value="ECO:0007669"/>
    <property type="project" value="UniProtKB-UniRule"/>
</dbReference>
<dbReference type="Proteomes" id="UP000192247">
    <property type="component" value="Unassembled WGS sequence"/>
</dbReference>
<feature type="binding site" evidence="15">
    <location>
        <position position="281"/>
    </location>
    <ligand>
        <name>GTP</name>
        <dbReference type="ChEBI" id="CHEBI:37565"/>
    </ligand>
</feature>